<reference evidence="10 11" key="1">
    <citation type="journal article" date="2014" name="Genome Announc.">
        <title>Genome Sequence and Methylome of Soil Bacterium Gemmatirosa kalamazoonensis KBS708T, a Member of the Rarely Cultivated Gemmatimonadetes Phylum.</title>
        <authorList>
            <person name="Debruyn J.M."/>
            <person name="Radosevich M."/>
            <person name="Wommack K.E."/>
            <person name="Polson S.W."/>
            <person name="Hauser L.J."/>
            <person name="Fawaz M.N."/>
            <person name="Korlach J."/>
            <person name="Tsai Y.C."/>
        </authorList>
    </citation>
    <scope>NUCLEOTIDE SEQUENCE [LARGE SCALE GENOMIC DNA]</scope>
    <source>
        <strain evidence="10 11">KBS708</strain>
        <plasmid evidence="11">Plasmid 1</plasmid>
    </source>
</reference>
<keyword evidence="6 9" id="KW-1133">Transmembrane helix</keyword>
<evidence type="ECO:0000313" key="10">
    <source>
        <dbReference type="EMBL" id="AHG92463.1"/>
    </source>
</evidence>
<evidence type="ECO:0000256" key="7">
    <source>
        <dbReference type="ARBA" id="ARBA00023136"/>
    </source>
</evidence>
<evidence type="ECO:0000256" key="9">
    <source>
        <dbReference type="SAM" id="Phobius"/>
    </source>
</evidence>
<sequence length="171" mass="17267">MRDTRARPYADPYVTGVALGLVLLSAYVIVGRGLGASGAFASVAATAAEVASLARARGNAFFAEHLGGPLLRGWLVVEMLGVLLGGFLSAALARRLRLDVERGPRTGVGARLAFAIAGGAFMGAGAVLARGCTSGQALTGGALLSVGSWTFVAGAFGAAYAAAWAARRVWT</sequence>
<evidence type="ECO:0000256" key="1">
    <source>
        <dbReference type="ARBA" id="ARBA00004429"/>
    </source>
</evidence>
<dbReference type="RefSeq" id="WP_025413802.1">
    <property type="nucleotide sequence ID" value="NZ_CP007129.1"/>
</dbReference>
<proteinExistence type="inferred from homology"/>
<dbReference type="AlphaFoldDB" id="W0RS92"/>
<keyword evidence="10" id="KW-0614">Plasmid</keyword>
<feature type="transmembrane region" description="Helical" evidence="9">
    <location>
        <begin position="74"/>
        <end position="96"/>
    </location>
</feature>
<dbReference type="GO" id="GO:0005886">
    <property type="term" value="C:plasma membrane"/>
    <property type="evidence" value="ECO:0007669"/>
    <property type="project" value="UniProtKB-SubCell"/>
</dbReference>
<protein>
    <recommendedName>
        <fullName evidence="12">Sulphur transport domain-containing protein</fullName>
    </recommendedName>
</protein>
<evidence type="ECO:0000256" key="2">
    <source>
        <dbReference type="ARBA" id="ARBA00022448"/>
    </source>
</evidence>
<keyword evidence="11" id="KW-1185">Reference proteome</keyword>
<geneLocation type="plasmid" evidence="10 11">
    <name>1</name>
</geneLocation>
<dbReference type="PANTHER" id="PTHR30574">
    <property type="entry name" value="INNER MEMBRANE PROTEIN YEDE"/>
    <property type="match status" value="1"/>
</dbReference>
<feature type="transmembrane region" description="Helical" evidence="9">
    <location>
        <begin position="12"/>
        <end position="30"/>
    </location>
</feature>
<dbReference type="Proteomes" id="UP000019151">
    <property type="component" value="Plasmid 1"/>
</dbReference>
<dbReference type="PATRIC" id="fig|861299.3.peg.4984"/>
<name>W0RS92_9BACT</name>
<keyword evidence="4" id="KW-0997">Cell inner membrane</keyword>
<accession>W0RS92</accession>
<comment type="similarity">
    <text evidence="8">Belongs to the TsuA/YedE (TC 9.B.102) family.</text>
</comment>
<dbReference type="HOGENOM" id="CLU_041737_1_2_0"/>
<keyword evidence="7 9" id="KW-0472">Membrane</keyword>
<evidence type="ECO:0000313" key="11">
    <source>
        <dbReference type="Proteomes" id="UP000019151"/>
    </source>
</evidence>
<feature type="transmembrane region" description="Helical" evidence="9">
    <location>
        <begin position="141"/>
        <end position="166"/>
    </location>
</feature>
<dbReference type="PANTHER" id="PTHR30574:SF1">
    <property type="entry name" value="SULPHUR TRANSPORT DOMAIN-CONTAINING PROTEIN"/>
    <property type="match status" value="1"/>
</dbReference>
<evidence type="ECO:0000256" key="3">
    <source>
        <dbReference type="ARBA" id="ARBA00022475"/>
    </source>
</evidence>
<evidence type="ECO:0008006" key="12">
    <source>
        <dbReference type="Google" id="ProtNLM"/>
    </source>
</evidence>
<dbReference type="InterPro" id="IPR007272">
    <property type="entry name" value="Sulf_transp_TsuA/YedE"/>
</dbReference>
<organism evidence="10 11">
    <name type="scientific">Gemmatirosa kalamazoonensis</name>
    <dbReference type="NCBI Taxonomy" id="861299"/>
    <lineage>
        <taxon>Bacteria</taxon>
        <taxon>Pseudomonadati</taxon>
        <taxon>Gemmatimonadota</taxon>
        <taxon>Gemmatimonadia</taxon>
        <taxon>Gemmatimonadales</taxon>
        <taxon>Gemmatimonadaceae</taxon>
        <taxon>Gemmatirosa</taxon>
    </lineage>
</organism>
<dbReference type="EMBL" id="CP007129">
    <property type="protein sequence ID" value="AHG92463.1"/>
    <property type="molecule type" value="Genomic_DNA"/>
</dbReference>
<comment type="subcellular location">
    <subcellularLocation>
        <location evidence="1">Cell inner membrane</location>
        <topology evidence="1">Multi-pass membrane protein</topology>
    </subcellularLocation>
</comment>
<evidence type="ECO:0000256" key="6">
    <source>
        <dbReference type="ARBA" id="ARBA00022989"/>
    </source>
</evidence>
<dbReference type="Pfam" id="PF04143">
    <property type="entry name" value="Sulf_transp"/>
    <property type="match status" value="1"/>
</dbReference>
<evidence type="ECO:0000256" key="5">
    <source>
        <dbReference type="ARBA" id="ARBA00022692"/>
    </source>
</evidence>
<feature type="transmembrane region" description="Helical" evidence="9">
    <location>
        <begin position="108"/>
        <end position="129"/>
    </location>
</feature>
<keyword evidence="5 9" id="KW-0812">Transmembrane</keyword>
<gene>
    <name evidence="10" type="ORF">J421_4928</name>
</gene>
<dbReference type="InParanoid" id="W0RS92"/>
<dbReference type="KEGG" id="gba:J421_4928"/>
<keyword evidence="2" id="KW-0813">Transport</keyword>
<keyword evidence="3" id="KW-1003">Cell membrane</keyword>
<dbReference type="OrthoDB" id="9814020at2"/>
<evidence type="ECO:0000256" key="4">
    <source>
        <dbReference type="ARBA" id="ARBA00022519"/>
    </source>
</evidence>
<evidence type="ECO:0000256" key="8">
    <source>
        <dbReference type="ARBA" id="ARBA00035655"/>
    </source>
</evidence>